<sequence>MDRPKQEGVRNRLLRLMAPDDFARLAPALESVSVPLRELLILPLEPITYAYFVEEGIVSLVADTVEGRIEIGVVGYEGMCGAPLVLGTDRTPHTALVQSDLVALRLPAAALQAALAESPALRSLLGRYVQSLIVQVGHTVYANTDLTIEARLARWILMTHDRLQKDELILTHEFLAMMLGVRRPGVTTATHVLEGSGMIRARRGRIIVTDRDKLEDLAGDAYGPAEAEYDRLFAQD</sequence>
<dbReference type="InterPro" id="IPR000595">
    <property type="entry name" value="cNMP-bd_dom"/>
</dbReference>
<dbReference type="InterPro" id="IPR050397">
    <property type="entry name" value="Env_Response_Regulators"/>
</dbReference>
<dbReference type="InterPro" id="IPR014710">
    <property type="entry name" value="RmlC-like_jellyroll"/>
</dbReference>
<dbReference type="GO" id="GO:0003700">
    <property type="term" value="F:DNA-binding transcription factor activity"/>
    <property type="evidence" value="ECO:0007669"/>
    <property type="project" value="TreeGrafter"/>
</dbReference>
<dbReference type="PROSITE" id="PS50042">
    <property type="entry name" value="CNMP_BINDING_3"/>
    <property type="match status" value="1"/>
</dbReference>
<evidence type="ECO:0000256" key="1">
    <source>
        <dbReference type="ARBA" id="ARBA00023015"/>
    </source>
</evidence>
<keyword evidence="5" id="KW-0808">Transferase</keyword>
<dbReference type="AlphaFoldDB" id="A0A1I4M112"/>
<dbReference type="EMBL" id="FOTK01000015">
    <property type="protein sequence ID" value="SFL96890.1"/>
    <property type="molecule type" value="Genomic_DNA"/>
</dbReference>
<dbReference type="GO" id="GO:0005829">
    <property type="term" value="C:cytosol"/>
    <property type="evidence" value="ECO:0007669"/>
    <property type="project" value="TreeGrafter"/>
</dbReference>
<protein>
    <submittedName>
        <fullName evidence="5">cAMP-binding domain of CRP or a regulatory subunit of cAMP-dependent protein kinases</fullName>
    </submittedName>
</protein>
<accession>A0A1I4M112</accession>
<reference evidence="6" key="1">
    <citation type="submission" date="2016-10" db="EMBL/GenBank/DDBJ databases">
        <authorList>
            <person name="Varghese N."/>
            <person name="Submissions S."/>
        </authorList>
    </citation>
    <scope>NUCLEOTIDE SEQUENCE [LARGE SCALE GENOMIC DNA]</scope>
    <source>
        <strain evidence="6">BL36</strain>
    </source>
</reference>
<feature type="domain" description="Cyclic nucleotide-binding" evidence="4">
    <location>
        <begin position="13"/>
        <end position="99"/>
    </location>
</feature>
<dbReference type="SUPFAM" id="SSF51206">
    <property type="entry name" value="cAMP-binding domain-like"/>
    <property type="match status" value="1"/>
</dbReference>
<evidence type="ECO:0000256" key="2">
    <source>
        <dbReference type="ARBA" id="ARBA00023125"/>
    </source>
</evidence>
<dbReference type="Gene3D" id="1.10.10.10">
    <property type="entry name" value="Winged helix-like DNA-binding domain superfamily/Winged helix DNA-binding domain"/>
    <property type="match status" value="1"/>
</dbReference>
<keyword evidence="6" id="KW-1185">Reference proteome</keyword>
<keyword evidence="5" id="KW-0418">Kinase</keyword>
<dbReference type="Gene3D" id="2.60.120.10">
    <property type="entry name" value="Jelly Rolls"/>
    <property type="match status" value="1"/>
</dbReference>
<dbReference type="Pfam" id="PF00027">
    <property type="entry name" value="cNMP_binding"/>
    <property type="match status" value="1"/>
</dbReference>
<evidence type="ECO:0000256" key="3">
    <source>
        <dbReference type="ARBA" id="ARBA00023163"/>
    </source>
</evidence>
<dbReference type="OrthoDB" id="7506088at2"/>
<dbReference type="RefSeq" id="WP_092042145.1">
    <property type="nucleotide sequence ID" value="NZ_FOTK01000015.1"/>
</dbReference>
<dbReference type="GO" id="GO:0003677">
    <property type="term" value="F:DNA binding"/>
    <property type="evidence" value="ECO:0007669"/>
    <property type="project" value="UniProtKB-KW"/>
</dbReference>
<dbReference type="PANTHER" id="PTHR24567">
    <property type="entry name" value="CRP FAMILY TRANSCRIPTIONAL REGULATORY PROTEIN"/>
    <property type="match status" value="1"/>
</dbReference>
<dbReference type="Proteomes" id="UP000199048">
    <property type="component" value="Unassembled WGS sequence"/>
</dbReference>
<dbReference type="PANTHER" id="PTHR24567:SF74">
    <property type="entry name" value="HTH-TYPE TRANSCRIPTIONAL REGULATOR ARCR"/>
    <property type="match status" value="1"/>
</dbReference>
<evidence type="ECO:0000259" key="4">
    <source>
        <dbReference type="PROSITE" id="PS50042"/>
    </source>
</evidence>
<name>A0A1I4M112_9HYPH</name>
<dbReference type="CDD" id="cd00038">
    <property type="entry name" value="CAP_ED"/>
    <property type="match status" value="1"/>
</dbReference>
<evidence type="ECO:0000313" key="5">
    <source>
        <dbReference type="EMBL" id="SFL96890.1"/>
    </source>
</evidence>
<dbReference type="InterPro" id="IPR012318">
    <property type="entry name" value="HTH_CRP"/>
</dbReference>
<dbReference type="Pfam" id="PF13545">
    <property type="entry name" value="HTH_Crp_2"/>
    <property type="match status" value="1"/>
</dbReference>
<proteinExistence type="predicted"/>
<keyword evidence="2" id="KW-0238">DNA-binding</keyword>
<dbReference type="InterPro" id="IPR036388">
    <property type="entry name" value="WH-like_DNA-bd_sf"/>
</dbReference>
<keyword evidence="3" id="KW-0804">Transcription</keyword>
<dbReference type="SUPFAM" id="SSF46785">
    <property type="entry name" value="Winged helix' DNA-binding domain"/>
    <property type="match status" value="1"/>
</dbReference>
<dbReference type="InterPro" id="IPR018490">
    <property type="entry name" value="cNMP-bd_dom_sf"/>
</dbReference>
<organism evidence="5 6">
    <name type="scientific">Methylobacterium pseudosasicola</name>
    <dbReference type="NCBI Taxonomy" id="582667"/>
    <lineage>
        <taxon>Bacteria</taxon>
        <taxon>Pseudomonadati</taxon>
        <taxon>Pseudomonadota</taxon>
        <taxon>Alphaproteobacteria</taxon>
        <taxon>Hyphomicrobiales</taxon>
        <taxon>Methylobacteriaceae</taxon>
        <taxon>Methylobacterium</taxon>
    </lineage>
</organism>
<dbReference type="GO" id="GO:0016301">
    <property type="term" value="F:kinase activity"/>
    <property type="evidence" value="ECO:0007669"/>
    <property type="project" value="UniProtKB-KW"/>
</dbReference>
<evidence type="ECO:0000313" key="6">
    <source>
        <dbReference type="Proteomes" id="UP000199048"/>
    </source>
</evidence>
<keyword evidence="1" id="KW-0805">Transcription regulation</keyword>
<dbReference type="SMART" id="SM00100">
    <property type="entry name" value="cNMP"/>
    <property type="match status" value="1"/>
</dbReference>
<gene>
    <name evidence="5" type="ORF">SAMN05192568_101535</name>
</gene>
<dbReference type="InterPro" id="IPR036390">
    <property type="entry name" value="WH_DNA-bd_sf"/>
</dbReference>
<dbReference type="STRING" id="582667.SAMN05192568_101535"/>